<evidence type="ECO:0000256" key="2">
    <source>
        <dbReference type="ARBA" id="ARBA00010604"/>
    </source>
</evidence>
<dbReference type="GO" id="GO:0005789">
    <property type="term" value="C:endoplasmic reticulum membrane"/>
    <property type="evidence" value="ECO:0007669"/>
    <property type="project" value="UniProtKB-SubCell"/>
</dbReference>
<dbReference type="InterPro" id="IPR004728">
    <property type="entry name" value="Sec62"/>
</dbReference>
<name>A0A8S4ABJ7_9EUPU</name>
<evidence type="ECO:0000256" key="10">
    <source>
        <dbReference type="ARBA" id="ARBA00023136"/>
    </source>
</evidence>
<accession>A0A8S4ABJ7</accession>
<dbReference type="GO" id="GO:0031204">
    <property type="term" value="P:post-translational protein targeting to membrane, translocation"/>
    <property type="evidence" value="ECO:0007669"/>
    <property type="project" value="TreeGrafter"/>
</dbReference>
<keyword evidence="4" id="KW-0813">Transport</keyword>
<keyword evidence="10" id="KW-0472">Membrane</keyword>
<keyword evidence="5" id="KW-0812">Transmembrane</keyword>
<evidence type="ECO:0000313" key="11">
    <source>
        <dbReference type="EMBL" id="CAG5135421.1"/>
    </source>
</evidence>
<protein>
    <recommendedName>
        <fullName evidence="3">Translocation protein SEC62</fullName>
    </recommendedName>
</protein>
<gene>
    <name evidence="11" type="ORF">CUNI_LOCUS20979</name>
</gene>
<evidence type="ECO:0000313" key="12">
    <source>
        <dbReference type="Proteomes" id="UP000678393"/>
    </source>
</evidence>
<keyword evidence="12" id="KW-1185">Reference proteome</keyword>
<dbReference type="PANTHER" id="PTHR12443">
    <property type="entry name" value="TRANSLOCATION PROTEIN SEC62"/>
    <property type="match status" value="1"/>
</dbReference>
<evidence type="ECO:0000256" key="6">
    <source>
        <dbReference type="ARBA" id="ARBA00022824"/>
    </source>
</evidence>
<evidence type="ECO:0000256" key="3">
    <source>
        <dbReference type="ARBA" id="ARBA00021257"/>
    </source>
</evidence>
<organism evidence="11 12">
    <name type="scientific">Candidula unifasciata</name>
    <dbReference type="NCBI Taxonomy" id="100452"/>
    <lineage>
        <taxon>Eukaryota</taxon>
        <taxon>Metazoa</taxon>
        <taxon>Spiralia</taxon>
        <taxon>Lophotrochozoa</taxon>
        <taxon>Mollusca</taxon>
        <taxon>Gastropoda</taxon>
        <taxon>Heterobranchia</taxon>
        <taxon>Euthyneura</taxon>
        <taxon>Panpulmonata</taxon>
        <taxon>Eupulmonata</taxon>
        <taxon>Stylommatophora</taxon>
        <taxon>Helicina</taxon>
        <taxon>Helicoidea</taxon>
        <taxon>Geomitridae</taxon>
        <taxon>Candidula</taxon>
    </lineage>
</organism>
<sequence>MTDKKKGKQRRNEEEKPTKEEYAIAKYLRFNLPVREGKLHGMEVKCFFGNAAVDKLMESKWSASKNKKDPLFTNRQSCVAYMV</sequence>
<keyword evidence="8" id="KW-1133">Transmembrane helix</keyword>
<dbReference type="Proteomes" id="UP000678393">
    <property type="component" value="Unassembled WGS sequence"/>
</dbReference>
<dbReference type="PANTHER" id="PTHR12443:SF9">
    <property type="entry name" value="TRANSLOCATION PROTEIN SEC62"/>
    <property type="match status" value="1"/>
</dbReference>
<evidence type="ECO:0000256" key="4">
    <source>
        <dbReference type="ARBA" id="ARBA00022448"/>
    </source>
</evidence>
<reference evidence="11" key="1">
    <citation type="submission" date="2021-04" db="EMBL/GenBank/DDBJ databases">
        <authorList>
            <consortium name="Molecular Ecology Group"/>
        </authorList>
    </citation>
    <scope>NUCLEOTIDE SEQUENCE</scope>
</reference>
<comment type="caution">
    <text evidence="11">The sequence shown here is derived from an EMBL/GenBank/DDBJ whole genome shotgun (WGS) entry which is preliminary data.</text>
</comment>
<evidence type="ECO:0000256" key="9">
    <source>
        <dbReference type="ARBA" id="ARBA00023010"/>
    </source>
</evidence>
<feature type="non-terminal residue" evidence="11">
    <location>
        <position position="83"/>
    </location>
</feature>
<proteinExistence type="inferred from homology"/>
<dbReference type="AlphaFoldDB" id="A0A8S4ABJ7"/>
<evidence type="ECO:0000256" key="5">
    <source>
        <dbReference type="ARBA" id="ARBA00022692"/>
    </source>
</evidence>
<dbReference type="EMBL" id="CAJHNH020008268">
    <property type="protein sequence ID" value="CAG5135421.1"/>
    <property type="molecule type" value="Genomic_DNA"/>
</dbReference>
<evidence type="ECO:0000256" key="7">
    <source>
        <dbReference type="ARBA" id="ARBA00022927"/>
    </source>
</evidence>
<keyword evidence="6" id="KW-0256">Endoplasmic reticulum</keyword>
<comment type="subcellular location">
    <subcellularLocation>
        <location evidence="1">Endoplasmic reticulum membrane</location>
        <topology evidence="1">Multi-pass membrane protein</topology>
    </subcellularLocation>
</comment>
<keyword evidence="9" id="KW-0811">Translocation</keyword>
<evidence type="ECO:0000256" key="1">
    <source>
        <dbReference type="ARBA" id="ARBA00004477"/>
    </source>
</evidence>
<keyword evidence="7" id="KW-0653">Protein transport</keyword>
<dbReference type="OrthoDB" id="200187at2759"/>
<comment type="similarity">
    <text evidence="2">Belongs to the SEC62 family.</text>
</comment>
<evidence type="ECO:0000256" key="8">
    <source>
        <dbReference type="ARBA" id="ARBA00022989"/>
    </source>
</evidence>